<keyword evidence="4" id="KW-1185">Reference proteome</keyword>
<evidence type="ECO:0000256" key="1">
    <source>
        <dbReference type="SAM" id="MobiDB-lite"/>
    </source>
</evidence>
<evidence type="ECO:0000256" key="2">
    <source>
        <dbReference type="SAM" id="Phobius"/>
    </source>
</evidence>
<evidence type="ECO:0000313" key="3">
    <source>
        <dbReference type="EMBL" id="MBB3103959.1"/>
    </source>
</evidence>
<protein>
    <submittedName>
        <fullName evidence="3">Uncharacterized protein</fullName>
    </submittedName>
</protein>
<feature type="transmembrane region" description="Helical" evidence="2">
    <location>
        <begin position="17"/>
        <end position="36"/>
    </location>
</feature>
<dbReference type="AlphaFoldDB" id="A0A839T4N4"/>
<organism evidence="3 4">
    <name type="scientific">Azomonas macrocytogenes</name>
    <name type="common">Azotobacter macrocytogenes</name>
    <dbReference type="NCBI Taxonomy" id="69962"/>
    <lineage>
        <taxon>Bacteria</taxon>
        <taxon>Pseudomonadati</taxon>
        <taxon>Pseudomonadota</taxon>
        <taxon>Gammaproteobacteria</taxon>
        <taxon>Pseudomonadales</taxon>
        <taxon>Pseudomonadaceae</taxon>
        <taxon>Azomonas</taxon>
    </lineage>
</organism>
<reference evidence="3 4" key="1">
    <citation type="submission" date="2020-08" db="EMBL/GenBank/DDBJ databases">
        <title>Genomic Encyclopedia of Type Strains, Phase III (KMG-III): the genomes of soil and plant-associated and newly described type strains.</title>
        <authorList>
            <person name="Whitman W."/>
        </authorList>
    </citation>
    <scope>NUCLEOTIDE SEQUENCE [LARGE SCALE GENOMIC DNA]</scope>
    <source>
        <strain evidence="3 4">CECT 4462</strain>
    </source>
</reference>
<gene>
    <name evidence="3" type="ORF">FHR87_002369</name>
</gene>
<dbReference type="EMBL" id="JACHXI010000011">
    <property type="protein sequence ID" value="MBB3103959.1"/>
    <property type="molecule type" value="Genomic_DNA"/>
</dbReference>
<keyword evidence="2" id="KW-0812">Transmembrane</keyword>
<accession>A0A839T4N4</accession>
<dbReference type="Proteomes" id="UP000549250">
    <property type="component" value="Unassembled WGS sequence"/>
</dbReference>
<feature type="compositionally biased region" description="Basic and acidic residues" evidence="1">
    <location>
        <begin position="55"/>
        <end position="64"/>
    </location>
</feature>
<feature type="region of interest" description="Disordered" evidence="1">
    <location>
        <begin position="55"/>
        <end position="75"/>
    </location>
</feature>
<comment type="caution">
    <text evidence="3">The sequence shown here is derived from an EMBL/GenBank/DDBJ whole genome shotgun (WGS) entry which is preliminary data.</text>
</comment>
<keyword evidence="2" id="KW-1133">Transmembrane helix</keyword>
<feature type="compositionally biased region" description="Polar residues" evidence="1">
    <location>
        <begin position="65"/>
        <end position="75"/>
    </location>
</feature>
<keyword evidence="2" id="KW-0472">Membrane</keyword>
<sequence>MNVESGVLLADYPSRPQQFVCILATIFLLLVGNVALKLEFQFSLSASHATPAIEKNDYDDHYTDNDQPFAQTDFH</sequence>
<evidence type="ECO:0000313" key="4">
    <source>
        <dbReference type="Proteomes" id="UP000549250"/>
    </source>
</evidence>
<proteinExistence type="predicted"/>
<name>A0A839T4N4_AZOMA</name>